<dbReference type="InterPro" id="IPR019328">
    <property type="entry name" value="PIGH-H_dom"/>
</dbReference>
<proteinExistence type="inferred from homology"/>
<dbReference type="STRING" id="1054147.F4Q6J6"/>
<evidence type="ECO:0000256" key="1">
    <source>
        <dbReference type="ARBA" id="ARBA00004687"/>
    </source>
</evidence>
<dbReference type="OMA" id="CIYINND"/>
<keyword evidence="4" id="KW-0472">Membrane</keyword>
<comment type="similarity">
    <text evidence="2">Belongs to the PIGH family.</text>
</comment>
<dbReference type="GO" id="GO:0006506">
    <property type="term" value="P:GPI anchor biosynthetic process"/>
    <property type="evidence" value="ECO:0007669"/>
    <property type="project" value="UniProtKB-UniPathway"/>
</dbReference>
<dbReference type="AlphaFoldDB" id="F4Q6J6"/>
<evidence type="ECO:0000259" key="5">
    <source>
        <dbReference type="Pfam" id="PF10181"/>
    </source>
</evidence>
<feature type="region of interest" description="Disordered" evidence="3">
    <location>
        <begin position="1"/>
        <end position="33"/>
    </location>
</feature>
<evidence type="ECO:0000256" key="3">
    <source>
        <dbReference type="SAM" id="MobiDB-lite"/>
    </source>
</evidence>
<keyword evidence="4" id="KW-0812">Transmembrane</keyword>
<dbReference type="Pfam" id="PF10181">
    <property type="entry name" value="PIG-H"/>
    <property type="match status" value="1"/>
</dbReference>
<name>F4Q6J6_CACFS</name>
<dbReference type="OrthoDB" id="6256716at2759"/>
<keyword evidence="7" id="KW-1185">Reference proteome</keyword>
<comment type="pathway">
    <text evidence="1">Glycolipid biosynthesis; glycosylphosphatidylinositol-anchor biosynthesis.</text>
</comment>
<protein>
    <submittedName>
        <fullName evidence="6">Glycosyltransferase</fullName>
    </submittedName>
</protein>
<feature type="transmembrane region" description="Helical" evidence="4">
    <location>
        <begin position="89"/>
        <end position="111"/>
    </location>
</feature>
<feature type="transmembrane region" description="Helical" evidence="4">
    <location>
        <begin position="117"/>
        <end position="135"/>
    </location>
</feature>
<dbReference type="KEGG" id="dfa:DFA_09044"/>
<dbReference type="UniPathway" id="UPA00196"/>
<dbReference type="PANTHER" id="PTHR15231:SF1">
    <property type="entry name" value="PHOSPHATIDYLINOSITOL N-ACETYLGLUCOSAMINYLTRANSFERASE SUBUNIT H"/>
    <property type="match status" value="1"/>
</dbReference>
<dbReference type="Proteomes" id="UP000007797">
    <property type="component" value="Unassembled WGS sequence"/>
</dbReference>
<organism evidence="6 7">
    <name type="scientific">Cavenderia fasciculata</name>
    <name type="common">Slime mold</name>
    <name type="synonym">Dictyostelium fasciculatum</name>
    <dbReference type="NCBI Taxonomy" id="261658"/>
    <lineage>
        <taxon>Eukaryota</taxon>
        <taxon>Amoebozoa</taxon>
        <taxon>Evosea</taxon>
        <taxon>Eumycetozoa</taxon>
        <taxon>Dictyostelia</taxon>
        <taxon>Acytosteliales</taxon>
        <taxon>Cavenderiaceae</taxon>
        <taxon>Cavenderia</taxon>
    </lineage>
</organism>
<gene>
    <name evidence="6" type="primary">pigH</name>
    <name evidence="6" type="ORF">DFA_09044</name>
</gene>
<dbReference type="EMBL" id="GL883023">
    <property type="protein sequence ID" value="EGG16506.1"/>
    <property type="molecule type" value="Genomic_DNA"/>
</dbReference>
<feature type="compositionally biased region" description="Low complexity" evidence="3">
    <location>
        <begin position="14"/>
        <end position="33"/>
    </location>
</feature>
<dbReference type="PANTHER" id="PTHR15231">
    <property type="entry name" value="PHOSPHATIDYLINOSITOL N-ACETYLGLUCOSAMINYLTRANSFERASE SUBUNIT H"/>
    <property type="match status" value="1"/>
</dbReference>
<evidence type="ECO:0000313" key="6">
    <source>
        <dbReference type="EMBL" id="EGG16506.1"/>
    </source>
</evidence>
<evidence type="ECO:0000313" key="7">
    <source>
        <dbReference type="Proteomes" id="UP000007797"/>
    </source>
</evidence>
<sequence>MTDNKIIEDSSSSNNTTTTYTTTTTTTTTTNNITNNNDDIVDQSLDNLIDNNNNSYNINNIVKDRNYLFECIYINNDVREYKVRRKRGSVIYTFDYVLLVMLVICSLYHYHYSYQPFKSFSMLLLIVVIATRFFLKLMITQEESMVIMRELGVQLTRKYYLKFFNKVEFIDKTKIQSIVINEGISRYSVTFYMAFIVEGKSKMILAFEDLIPRINILLKVYRGTRSLIYGESEE</sequence>
<accession>F4Q6J6</accession>
<feature type="domain" description="Phosphatidylinositol N-acetylglucosaminyltransferase subunit H conserved" evidence="5">
    <location>
        <begin position="144"/>
        <end position="208"/>
    </location>
</feature>
<dbReference type="RefSeq" id="XP_004354906.1">
    <property type="nucleotide sequence ID" value="XM_004354854.1"/>
</dbReference>
<keyword evidence="4" id="KW-1133">Transmembrane helix</keyword>
<evidence type="ECO:0000256" key="2">
    <source>
        <dbReference type="ARBA" id="ARBA00009610"/>
    </source>
</evidence>
<dbReference type="InterPro" id="IPR044215">
    <property type="entry name" value="PIG-H"/>
</dbReference>
<evidence type="ECO:0000256" key="4">
    <source>
        <dbReference type="SAM" id="Phobius"/>
    </source>
</evidence>
<dbReference type="GO" id="GO:0000506">
    <property type="term" value="C:glycosylphosphatidylinositol-N-acetylglucosaminyltransferase (GPI-GnT) complex"/>
    <property type="evidence" value="ECO:0007669"/>
    <property type="project" value="InterPro"/>
</dbReference>
<dbReference type="GeneID" id="14868553"/>
<reference evidence="7" key="1">
    <citation type="journal article" date="2011" name="Genome Res.">
        <title>Phylogeny-wide analysis of social amoeba genomes highlights ancient origins for complex intercellular communication.</title>
        <authorList>
            <person name="Heidel A.J."/>
            <person name="Lawal H.M."/>
            <person name="Felder M."/>
            <person name="Schilde C."/>
            <person name="Helps N.R."/>
            <person name="Tunggal B."/>
            <person name="Rivero F."/>
            <person name="John U."/>
            <person name="Schleicher M."/>
            <person name="Eichinger L."/>
            <person name="Platzer M."/>
            <person name="Noegel A.A."/>
            <person name="Schaap P."/>
            <person name="Gloeckner G."/>
        </authorList>
    </citation>
    <scope>NUCLEOTIDE SEQUENCE [LARGE SCALE GENOMIC DNA]</scope>
    <source>
        <strain evidence="7">SH3</strain>
    </source>
</reference>